<dbReference type="PANTHER" id="PTHR23290">
    <property type="entry name" value="RRNA N6-ADENOSINE-METHYLTRANSFERASE METTL5"/>
    <property type="match status" value="1"/>
</dbReference>
<dbReference type="CDD" id="cd02440">
    <property type="entry name" value="AdoMet_MTases"/>
    <property type="match status" value="1"/>
</dbReference>
<dbReference type="EMBL" id="JBHUDC010000002">
    <property type="protein sequence ID" value="MFD1512641.1"/>
    <property type="molecule type" value="Genomic_DNA"/>
</dbReference>
<proteinExistence type="predicted"/>
<dbReference type="Pfam" id="PF05175">
    <property type="entry name" value="MTS"/>
    <property type="match status" value="1"/>
</dbReference>
<name>A0ABD6ATE2_9EURY</name>
<protein>
    <submittedName>
        <fullName evidence="2">METTL5 family protein</fullName>
    </submittedName>
</protein>
<feature type="domain" description="Methyltransferase small" evidence="1">
    <location>
        <begin position="39"/>
        <end position="140"/>
    </location>
</feature>
<evidence type="ECO:0000259" key="1">
    <source>
        <dbReference type="Pfam" id="PF05175"/>
    </source>
</evidence>
<dbReference type="PANTHER" id="PTHR23290:SF0">
    <property type="entry name" value="RRNA N6-ADENOSINE-METHYLTRANSFERASE METTL5"/>
    <property type="match status" value="1"/>
</dbReference>
<accession>A0ABD6ATE2</accession>
<dbReference type="GO" id="GO:0016740">
    <property type="term" value="F:transferase activity"/>
    <property type="evidence" value="ECO:0007669"/>
    <property type="project" value="UniProtKB-ARBA"/>
</dbReference>
<gene>
    <name evidence="2" type="ORF">ACFSBT_05010</name>
</gene>
<organism evidence="2 3">
    <name type="scientific">Halomarina rubra</name>
    <dbReference type="NCBI Taxonomy" id="2071873"/>
    <lineage>
        <taxon>Archaea</taxon>
        <taxon>Methanobacteriati</taxon>
        <taxon>Methanobacteriota</taxon>
        <taxon>Stenosarchaea group</taxon>
        <taxon>Halobacteria</taxon>
        <taxon>Halobacteriales</taxon>
        <taxon>Natronomonadaceae</taxon>
        <taxon>Halomarina</taxon>
    </lineage>
</organism>
<keyword evidence="3" id="KW-1185">Reference proteome</keyword>
<evidence type="ECO:0000313" key="3">
    <source>
        <dbReference type="Proteomes" id="UP001597187"/>
    </source>
</evidence>
<dbReference type="RefSeq" id="WP_250872611.1">
    <property type="nucleotide sequence ID" value="NZ_JALXFV010000002.1"/>
</dbReference>
<dbReference type="SUPFAM" id="SSF53335">
    <property type="entry name" value="S-adenosyl-L-methionine-dependent methyltransferases"/>
    <property type="match status" value="1"/>
</dbReference>
<sequence length="205" mass="21887">MDRGTLERRLQRLDGFADPRVEFEQYPTPPDIAAHLVHLAALQGDLARPVVDLGSGTGVLALGAALAGAPSVVGVERDADAIATARENAARLELPADSAVTWVRGDATRPPLCPSAVTVVSNPPFGAQRGNEHADRAFLAATADLATVSYTIHNAGSRGFVESFVADRGGEVTHAFAAAFDVDRQFAFHTDDRRTLDTEVFRIEW</sequence>
<dbReference type="InterPro" id="IPR007848">
    <property type="entry name" value="Small_mtfrase_dom"/>
</dbReference>
<dbReference type="Proteomes" id="UP001597187">
    <property type="component" value="Unassembled WGS sequence"/>
</dbReference>
<comment type="caution">
    <text evidence="2">The sequence shown here is derived from an EMBL/GenBank/DDBJ whole genome shotgun (WGS) entry which is preliminary data.</text>
</comment>
<dbReference type="AlphaFoldDB" id="A0ABD6ATE2"/>
<dbReference type="InterPro" id="IPR051720">
    <property type="entry name" value="rRNA_MeTrfase/Polyamine_Synth"/>
</dbReference>
<evidence type="ECO:0000313" key="2">
    <source>
        <dbReference type="EMBL" id="MFD1512641.1"/>
    </source>
</evidence>
<reference evidence="2 3" key="1">
    <citation type="journal article" date="2019" name="Int. J. Syst. Evol. Microbiol.">
        <title>The Global Catalogue of Microorganisms (GCM) 10K type strain sequencing project: providing services to taxonomists for standard genome sequencing and annotation.</title>
        <authorList>
            <consortium name="The Broad Institute Genomics Platform"/>
            <consortium name="The Broad Institute Genome Sequencing Center for Infectious Disease"/>
            <person name="Wu L."/>
            <person name="Ma J."/>
        </authorList>
    </citation>
    <scope>NUCLEOTIDE SEQUENCE [LARGE SCALE GENOMIC DNA]</scope>
    <source>
        <strain evidence="2 3">CGMCC 1.12563</strain>
    </source>
</reference>
<dbReference type="InterPro" id="IPR029063">
    <property type="entry name" value="SAM-dependent_MTases_sf"/>
</dbReference>
<dbReference type="Gene3D" id="3.40.50.150">
    <property type="entry name" value="Vaccinia Virus protein VP39"/>
    <property type="match status" value="1"/>
</dbReference>